<reference evidence="2" key="1">
    <citation type="submission" date="2020-05" db="EMBL/GenBank/DDBJ databases">
        <authorList>
            <person name="Chiriac C."/>
            <person name="Salcher M."/>
            <person name="Ghai R."/>
            <person name="Kavagutti S V."/>
        </authorList>
    </citation>
    <scope>NUCLEOTIDE SEQUENCE</scope>
</reference>
<feature type="transmembrane region" description="Helical" evidence="1">
    <location>
        <begin position="175"/>
        <end position="196"/>
    </location>
</feature>
<accession>A0A6J7HZW4</accession>
<sequence length="257" mass="27554">MIASLRYEWVRISTVRSTKIFLVLALVLSAGLAYLIASPQHASFDDQGSPVGPETVNWFGAFGFPLTLVAVLASVVASQAIGQEYRFGLIRLTLTAFPRRLRTLSAKLIVVVLAGLAFALVSFLGSEIGVSLRGHPVPPEGVAAPDSSYLVRGAVFVVLWGLSAFAIAGVTRQTAVGIAVPIISGLIVENLLLFVLTNRADWLVKILPWSTAARWMSPDDSSDPLGRAVAWPALGVFGVWVLVFLVAQVVTFQRRDA</sequence>
<feature type="transmembrane region" description="Helical" evidence="1">
    <location>
        <begin position="57"/>
        <end position="77"/>
    </location>
</feature>
<gene>
    <name evidence="2" type="ORF">UFOPK3752_00007</name>
    <name evidence="3" type="ORF">UFOPK4150_00497</name>
</gene>
<feature type="transmembrane region" description="Helical" evidence="1">
    <location>
        <begin position="149"/>
        <end position="168"/>
    </location>
</feature>
<dbReference type="PANTHER" id="PTHR37305">
    <property type="entry name" value="INTEGRAL MEMBRANE PROTEIN-RELATED"/>
    <property type="match status" value="1"/>
</dbReference>
<dbReference type="Pfam" id="PF12730">
    <property type="entry name" value="ABC2_membrane_4"/>
    <property type="match status" value="1"/>
</dbReference>
<evidence type="ECO:0000313" key="2">
    <source>
        <dbReference type="EMBL" id="CAB4923984.1"/>
    </source>
</evidence>
<keyword evidence="1" id="KW-0812">Transmembrane</keyword>
<dbReference type="PANTHER" id="PTHR37305:SF1">
    <property type="entry name" value="MEMBRANE PROTEIN"/>
    <property type="match status" value="1"/>
</dbReference>
<keyword evidence="1" id="KW-1133">Transmembrane helix</keyword>
<proteinExistence type="predicted"/>
<feature type="transmembrane region" description="Helical" evidence="1">
    <location>
        <begin position="20"/>
        <end position="37"/>
    </location>
</feature>
<feature type="transmembrane region" description="Helical" evidence="1">
    <location>
        <begin position="108"/>
        <end position="129"/>
    </location>
</feature>
<dbReference type="EMBL" id="CAFBPU010000008">
    <property type="protein sequence ID" value="CAB5025308.1"/>
    <property type="molecule type" value="Genomic_DNA"/>
</dbReference>
<dbReference type="AlphaFoldDB" id="A0A6J7HZW4"/>
<evidence type="ECO:0000313" key="3">
    <source>
        <dbReference type="EMBL" id="CAB5025308.1"/>
    </source>
</evidence>
<feature type="transmembrane region" description="Helical" evidence="1">
    <location>
        <begin position="229"/>
        <end position="252"/>
    </location>
</feature>
<protein>
    <submittedName>
        <fullName evidence="2">Unannotated protein</fullName>
    </submittedName>
</protein>
<organism evidence="2">
    <name type="scientific">freshwater metagenome</name>
    <dbReference type="NCBI Taxonomy" id="449393"/>
    <lineage>
        <taxon>unclassified sequences</taxon>
        <taxon>metagenomes</taxon>
        <taxon>ecological metagenomes</taxon>
    </lineage>
</organism>
<keyword evidence="1" id="KW-0472">Membrane</keyword>
<evidence type="ECO:0000256" key="1">
    <source>
        <dbReference type="SAM" id="Phobius"/>
    </source>
</evidence>
<name>A0A6J7HZW4_9ZZZZ</name>
<dbReference type="EMBL" id="CAFBND010000001">
    <property type="protein sequence ID" value="CAB4923984.1"/>
    <property type="molecule type" value="Genomic_DNA"/>
</dbReference>